<dbReference type="OrthoDB" id="3562503at2759"/>
<keyword evidence="1" id="KW-0472">Membrane</keyword>
<dbReference type="Proteomes" id="UP000184330">
    <property type="component" value="Unassembled WGS sequence"/>
</dbReference>
<evidence type="ECO:0000256" key="1">
    <source>
        <dbReference type="SAM" id="Phobius"/>
    </source>
</evidence>
<dbReference type="AlphaFoldDB" id="A0A1L7XLQ8"/>
<feature type="transmembrane region" description="Helical" evidence="1">
    <location>
        <begin position="197"/>
        <end position="219"/>
    </location>
</feature>
<organism evidence="2 3">
    <name type="scientific">Phialocephala subalpina</name>
    <dbReference type="NCBI Taxonomy" id="576137"/>
    <lineage>
        <taxon>Eukaryota</taxon>
        <taxon>Fungi</taxon>
        <taxon>Dikarya</taxon>
        <taxon>Ascomycota</taxon>
        <taxon>Pezizomycotina</taxon>
        <taxon>Leotiomycetes</taxon>
        <taxon>Helotiales</taxon>
        <taxon>Mollisiaceae</taxon>
        <taxon>Phialocephala</taxon>
        <taxon>Phialocephala fortinii species complex</taxon>
    </lineage>
</organism>
<sequence>MINIFLTLVSNDFLHGGTPFDLAAVPLRHTSGKEDPLGHDYNMTLPGLDNLTDSMIQLQMSVISNQTQFTWKNISLAECLKRYGSGDYDTFSNVIVVSNWTSPSNENNSVLDLTILSGYAGPQHQTRQALVALCPDSFFSTNNITQSQMWKYASSKMEDFCDPYLPKNFNISQNGLFVKSCFSQEPKEVCRLLYSPLILKIILWSLVAMVACMALSLLLNGLGFGTEDPDPSKTAIHRAFTTVCLVFYAMVFVMVYSTAAHQSPKNKRFALYPFV</sequence>
<protein>
    <submittedName>
        <fullName evidence="2">Uncharacterized protein</fullName>
    </submittedName>
</protein>
<reference evidence="2 3" key="1">
    <citation type="submission" date="2016-03" db="EMBL/GenBank/DDBJ databases">
        <authorList>
            <person name="Ploux O."/>
        </authorList>
    </citation>
    <scope>NUCLEOTIDE SEQUENCE [LARGE SCALE GENOMIC DNA]</scope>
    <source>
        <strain evidence="2 3">UAMH 11012</strain>
    </source>
</reference>
<keyword evidence="1" id="KW-1133">Transmembrane helix</keyword>
<keyword evidence="1" id="KW-0812">Transmembrane</keyword>
<accession>A0A1L7XLQ8</accession>
<feature type="transmembrane region" description="Helical" evidence="1">
    <location>
        <begin position="239"/>
        <end position="259"/>
    </location>
</feature>
<gene>
    <name evidence="2" type="ORF">PAC_15885</name>
</gene>
<proteinExistence type="predicted"/>
<name>A0A1L7XLQ8_9HELO</name>
<evidence type="ECO:0000313" key="2">
    <source>
        <dbReference type="EMBL" id="CZR65985.1"/>
    </source>
</evidence>
<keyword evidence="3" id="KW-1185">Reference proteome</keyword>
<dbReference type="EMBL" id="FJOG01000034">
    <property type="protein sequence ID" value="CZR65985.1"/>
    <property type="molecule type" value="Genomic_DNA"/>
</dbReference>
<evidence type="ECO:0000313" key="3">
    <source>
        <dbReference type="Proteomes" id="UP000184330"/>
    </source>
</evidence>